<evidence type="ECO:0000313" key="2">
    <source>
        <dbReference type="Proteomes" id="UP000198816"/>
    </source>
</evidence>
<organism evidence="1 2">
    <name type="scientific">Thiocapsa roseopersicina</name>
    <dbReference type="NCBI Taxonomy" id="1058"/>
    <lineage>
        <taxon>Bacteria</taxon>
        <taxon>Pseudomonadati</taxon>
        <taxon>Pseudomonadota</taxon>
        <taxon>Gammaproteobacteria</taxon>
        <taxon>Chromatiales</taxon>
        <taxon>Chromatiaceae</taxon>
        <taxon>Thiocapsa</taxon>
    </lineage>
</organism>
<name>A0A1H2WD34_THIRO</name>
<reference evidence="2" key="1">
    <citation type="submission" date="2016-10" db="EMBL/GenBank/DDBJ databases">
        <authorList>
            <person name="Varghese N."/>
            <person name="Submissions S."/>
        </authorList>
    </citation>
    <scope>NUCLEOTIDE SEQUENCE [LARGE SCALE GENOMIC DNA]</scope>
    <source>
        <strain evidence="2">DSM 217</strain>
    </source>
</reference>
<evidence type="ECO:0000313" key="1">
    <source>
        <dbReference type="EMBL" id="SDW78386.1"/>
    </source>
</evidence>
<dbReference type="Proteomes" id="UP000198816">
    <property type="component" value="Unassembled WGS sequence"/>
</dbReference>
<dbReference type="STRING" id="1058.SAMN05421783_108146"/>
<accession>A0A1H2WD34</accession>
<proteinExistence type="predicted"/>
<gene>
    <name evidence="1" type="ORF">SAMN05421783_108146</name>
</gene>
<dbReference type="AlphaFoldDB" id="A0A1H2WD34"/>
<keyword evidence="2" id="KW-1185">Reference proteome</keyword>
<sequence length="63" mass="7357">MDRRRWLSLIGSILGHIRLPRLTVMPPSAKDRSPTARMSISGRSQLARQYFPVSFMMSLWIPW</sequence>
<dbReference type="EMBL" id="FNNZ01000008">
    <property type="protein sequence ID" value="SDW78386.1"/>
    <property type="molecule type" value="Genomic_DNA"/>
</dbReference>
<protein>
    <submittedName>
        <fullName evidence="1">Uncharacterized protein</fullName>
    </submittedName>
</protein>